<keyword evidence="3" id="KW-1185">Reference proteome</keyword>
<protein>
    <recommendedName>
        <fullName evidence="1">Integrase catalytic domain-containing protein</fullName>
    </recommendedName>
</protein>
<feature type="domain" description="Integrase catalytic" evidence="1">
    <location>
        <begin position="158"/>
        <end position="330"/>
    </location>
</feature>
<evidence type="ECO:0000259" key="1">
    <source>
        <dbReference type="PROSITE" id="PS50994"/>
    </source>
</evidence>
<accession>A0A147GW17</accession>
<sequence length="606" mass="67735">MELAPLQGRDKACQIVALQLLTGKASPELQAAARLANRRARTAAVSARTLYRWLAQYQADGWTGLLPAEQSREVVAALDQDVAEVLARYHSRNALYRNLSVAAKEVTKDLGRDYDSWEQLYGRARRALAKVDKVKLIKARHSGSERAAKLPYRKRDTSSLRPLDVCLVDGHTFKAKVRHPDHGAPFAPEVTLVIDAATRRVCGWSASLSENTIAVGDAMRHAVGNAGVWAIVYSDNGAGERAKVFDCPVDGIMKRLGSEHHTGIAGHPQGHGLIERSWRTHMINVARRFGSYQGSDVDQGTLRKVRADIDKERRALKRAESTGEVVALTPKVPSWQQFLDAVEAGVAEYNAHHRHRALPRRADGKRMTPDEAWQAMFEPELQVKLDVQQLRMTFMPSVLRTATRGLVSLFNQDYTADELMGMSVDGKLVSVRYDIHDPTFVLIYTTDGQFVCQAKWDGRKGDYFPKAVIDHAREQRAKRRVQRLEEKVEVALREISGPPLAESLLLLEPSAPEVLVPIVVGASFAETLPTSPDEIVEAQAATRRPFFESASDRYEWLMCHRSEWTGEDTQWVQGYVTGAEYAGLTEYFQGRGLAWDENEAIFKSAR</sequence>
<proteinExistence type="predicted"/>
<evidence type="ECO:0000313" key="2">
    <source>
        <dbReference type="EMBL" id="KTT21887.1"/>
    </source>
</evidence>
<dbReference type="InterPro" id="IPR009004">
    <property type="entry name" value="Transposase_Mu_C"/>
</dbReference>
<gene>
    <name evidence="2" type="ORF">NS331_11020</name>
</gene>
<comment type="caution">
    <text evidence="2">The sequence shown here is derived from an EMBL/GenBank/DDBJ whole genome shotgun (WGS) entry which is preliminary data.</text>
</comment>
<dbReference type="SUPFAM" id="SSF50610">
    <property type="entry name" value="mu transposase, C-terminal domain"/>
    <property type="match status" value="1"/>
</dbReference>
<dbReference type="InterPro" id="IPR036397">
    <property type="entry name" value="RNaseH_sf"/>
</dbReference>
<dbReference type="Gene3D" id="3.30.420.10">
    <property type="entry name" value="Ribonuclease H-like superfamily/Ribonuclease H"/>
    <property type="match status" value="1"/>
</dbReference>
<dbReference type="EMBL" id="LDSL01000064">
    <property type="protein sequence ID" value="KTT21887.1"/>
    <property type="molecule type" value="Genomic_DNA"/>
</dbReference>
<dbReference type="Gene3D" id="2.30.30.130">
    <property type="entry name" value="Transposase, Mu, C-terminal"/>
    <property type="match status" value="1"/>
</dbReference>
<dbReference type="Proteomes" id="UP000072741">
    <property type="component" value="Unassembled WGS sequence"/>
</dbReference>
<dbReference type="InterPro" id="IPR015378">
    <property type="entry name" value="Transposase-like_Mu_C"/>
</dbReference>
<dbReference type="GO" id="GO:0015074">
    <property type="term" value="P:DNA integration"/>
    <property type="evidence" value="ECO:0007669"/>
    <property type="project" value="InterPro"/>
</dbReference>
<organism evidence="2 3">
    <name type="scientific">Pseudacidovorax intermedius</name>
    <dbReference type="NCBI Taxonomy" id="433924"/>
    <lineage>
        <taxon>Bacteria</taxon>
        <taxon>Pseudomonadati</taxon>
        <taxon>Pseudomonadota</taxon>
        <taxon>Betaproteobacteria</taxon>
        <taxon>Burkholderiales</taxon>
        <taxon>Comamonadaceae</taxon>
        <taxon>Pseudacidovorax</taxon>
    </lineage>
</organism>
<dbReference type="PATRIC" id="fig|433924.3.peg.4215"/>
<name>A0A147GW17_9BURK</name>
<dbReference type="GO" id="GO:0003676">
    <property type="term" value="F:nucleic acid binding"/>
    <property type="evidence" value="ECO:0007669"/>
    <property type="project" value="InterPro"/>
</dbReference>
<dbReference type="InterPro" id="IPR001584">
    <property type="entry name" value="Integrase_cat-core"/>
</dbReference>
<dbReference type="PROSITE" id="PS50994">
    <property type="entry name" value="INTEGRASE"/>
    <property type="match status" value="1"/>
</dbReference>
<reference evidence="2 3" key="1">
    <citation type="journal article" date="2016" name="Front. Microbiol.">
        <title>Genomic Resource of Rice Seed Associated Bacteria.</title>
        <authorList>
            <person name="Midha S."/>
            <person name="Bansal K."/>
            <person name="Sharma S."/>
            <person name="Kumar N."/>
            <person name="Patil P.P."/>
            <person name="Chaudhry V."/>
            <person name="Patil P.B."/>
        </authorList>
    </citation>
    <scope>NUCLEOTIDE SEQUENCE [LARGE SCALE GENOMIC DNA]</scope>
    <source>
        <strain evidence="2 3">NS331</strain>
    </source>
</reference>
<dbReference type="AlphaFoldDB" id="A0A147GW17"/>
<dbReference type="SUPFAM" id="SSF53098">
    <property type="entry name" value="Ribonuclease H-like"/>
    <property type="match status" value="1"/>
</dbReference>
<dbReference type="InterPro" id="IPR012337">
    <property type="entry name" value="RNaseH-like_sf"/>
</dbReference>
<dbReference type="Pfam" id="PF09299">
    <property type="entry name" value="Mu-transpos_C"/>
    <property type="match status" value="1"/>
</dbReference>
<evidence type="ECO:0000313" key="3">
    <source>
        <dbReference type="Proteomes" id="UP000072741"/>
    </source>
</evidence>